<evidence type="ECO:0000256" key="1">
    <source>
        <dbReference type="SAM" id="SignalP"/>
    </source>
</evidence>
<dbReference type="Proteomes" id="UP000486351">
    <property type="component" value="Unassembled WGS sequence"/>
</dbReference>
<reference evidence="2 3" key="1">
    <citation type="submission" date="2018-09" db="EMBL/GenBank/DDBJ databases">
        <title>Genomic investigation of the strawberry pathogen Phytophthora fragariae indicates pathogenicity is determined by transcriptional variation in three key races.</title>
        <authorList>
            <person name="Adams T.M."/>
            <person name="Armitage A.D."/>
            <person name="Sobczyk M.K."/>
            <person name="Bates H.J."/>
            <person name="Dunwell J.M."/>
            <person name="Nellist C.F."/>
            <person name="Harrison R.J."/>
        </authorList>
    </citation>
    <scope>NUCLEOTIDE SEQUENCE [LARGE SCALE GENOMIC DNA]</scope>
    <source>
        <strain evidence="2 3">NOV-77</strain>
    </source>
</reference>
<sequence length="65" mass="6687">MTLSGKAVALVVCSAAITAAGAAAVGIEKKAKANKLTARPLGFESLLRDSTGDAWFRANFYSAAR</sequence>
<feature type="signal peptide" evidence="1">
    <location>
        <begin position="1"/>
        <end position="24"/>
    </location>
</feature>
<evidence type="ECO:0000313" key="2">
    <source>
        <dbReference type="EMBL" id="KAE9298549.1"/>
    </source>
</evidence>
<feature type="chain" id="PRO_5026124628" description="RxLR effector protein" evidence="1">
    <location>
        <begin position="25"/>
        <end position="65"/>
    </location>
</feature>
<dbReference type="AlphaFoldDB" id="A0A6G0QRL4"/>
<comment type="caution">
    <text evidence="2">The sequence shown here is derived from an EMBL/GenBank/DDBJ whole genome shotgun (WGS) entry which is preliminary data.</text>
</comment>
<name>A0A6G0QRL4_9STRA</name>
<protein>
    <recommendedName>
        <fullName evidence="4">RxLR effector protein</fullName>
    </recommendedName>
</protein>
<dbReference type="EMBL" id="QXFY01002369">
    <property type="protein sequence ID" value="KAE9298549.1"/>
    <property type="molecule type" value="Genomic_DNA"/>
</dbReference>
<accession>A0A6G0QRL4</accession>
<organism evidence="2 3">
    <name type="scientific">Phytophthora fragariae</name>
    <dbReference type="NCBI Taxonomy" id="53985"/>
    <lineage>
        <taxon>Eukaryota</taxon>
        <taxon>Sar</taxon>
        <taxon>Stramenopiles</taxon>
        <taxon>Oomycota</taxon>
        <taxon>Peronosporomycetes</taxon>
        <taxon>Peronosporales</taxon>
        <taxon>Peronosporaceae</taxon>
        <taxon>Phytophthora</taxon>
    </lineage>
</organism>
<keyword evidence="1" id="KW-0732">Signal</keyword>
<evidence type="ECO:0000313" key="3">
    <source>
        <dbReference type="Proteomes" id="UP000486351"/>
    </source>
</evidence>
<evidence type="ECO:0008006" key="4">
    <source>
        <dbReference type="Google" id="ProtNLM"/>
    </source>
</evidence>
<gene>
    <name evidence="2" type="ORF">PF008_g23472</name>
</gene>
<proteinExistence type="predicted"/>